<dbReference type="EMBL" id="CP036347">
    <property type="protein sequence ID" value="QDU00899.1"/>
    <property type="molecule type" value="Genomic_DNA"/>
</dbReference>
<gene>
    <name evidence="2" type="ORF">V6x_05760</name>
</gene>
<sequence precursor="true">MLKPLFIGTHILSLLLFSLLPLTTQAQPIAARKPQPSPPGYVERMADPQLQQWGDSTVYRAREVQRQFSNLQQSHPQKATGKRMQKILELNRKPLEFKQSYVPGPHIYFVDGVSSNRLSYRLQQLNSP</sequence>
<protein>
    <submittedName>
        <fullName evidence="2">Uncharacterized protein</fullName>
    </submittedName>
</protein>
<evidence type="ECO:0000313" key="2">
    <source>
        <dbReference type="EMBL" id="QDU00899.1"/>
    </source>
</evidence>
<evidence type="ECO:0000256" key="1">
    <source>
        <dbReference type="SAM" id="SignalP"/>
    </source>
</evidence>
<feature type="signal peptide" evidence="1">
    <location>
        <begin position="1"/>
        <end position="26"/>
    </location>
</feature>
<accession>A0A517W6L7</accession>
<keyword evidence="1" id="KW-0732">Signal</keyword>
<feature type="chain" id="PRO_5022176002" evidence="1">
    <location>
        <begin position="27"/>
        <end position="128"/>
    </location>
</feature>
<organism evidence="2 3">
    <name type="scientific">Gimesia chilikensis</name>
    <dbReference type="NCBI Taxonomy" id="2605989"/>
    <lineage>
        <taxon>Bacteria</taxon>
        <taxon>Pseudomonadati</taxon>
        <taxon>Planctomycetota</taxon>
        <taxon>Planctomycetia</taxon>
        <taxon>Planctomycetales</taxon>
        <taxon>Planctomycetaceae</taxon>
        <taxon>Gimesia</taxon>
    </lineage>
</organism>
<proteinExistence type="predicted"/>
<dbReference type="RefSeq" id="WP_145036388.1">
    <property type="nucleotide sequence ID" value="NZ_CP036347.1"/>
</dbReference>
<evidence type="ECO:0000313" key="3">
    <source>
        <dbReference type="Proteomes" id="UP000320722"/>
    </source>
</evidence>
<dbReference type="Proteomes" id="UP000320722">
    <property type="component" value="Chromosome"/>
</dbReference>
<name>A0A517W6L7_9PLAN</name>
<reference evidence="2 3" key="1">
    <citation type="submission" date="2019-02" db="EMBL/GenBank/DDBJ databases">
        <title>Deep-cultivation of Planctomycetes and their phenomic and genomic characterization uncovers novel biology.</title>
        <authorList>
            <person name="Wiegand S."/>
            <person name="Jogler M."/>
            <person name="Boedeker C."/>
            <person name="Pinto D."/>
            <person name="Vollmers J."/>
            <person name="Rivas-Marin E."/>
            <person name="Kohn T."/>
            <person name="Peeters S.H."/>
            <person name="Heuer A."/>
            <person name="Rast P."/>
            <person name="Oberbeckmann S."/>
            <person name="Bunk B."/>
            <person name="Jeske O."/>
            <person name="Meyerdierks A."/>
            <person name="Storesund J.E."/>
            <person name="Kallscheuer N."/>
            <person name="Luecker S."/>
            <person name="Lage O.M."/>
            <person name="Pohl T."/>
            <person name="Merkel B.J."/>
            <person name="Hornburger P."/>
            <person name="Mueller R.-W."/>
            <person name="Bruemmer F."/>
            <person name="Labrenz M."/>
            <person name="Spormann A.M."/>
            <person name="Op den Camp H."/>
            <person name="Overmann J."/>
            <person name="Amann R."/>
            <person name="Jetten M.S.M."/>
            <person name="Mascher T."/>
            <person name="Medema M.H."/>
            <person name="Devos D.P."/>
            <person name="Kaster A.-K."/>
            <person name="Ovreas L."/>
            <person name="Rohde M."/>
            <person name="Galperin M.Y."/>
            <person name="Jogler C."/>
        </authorList>
    </citation>
    <scope>NUCLEOTIDE SEQUENCE [LARGE SCALE GENOMIC DNA]</scope>
    <source>
        <strain evidence="2 3">V6</strain>
    </source>
</reference>
<dbReference type="AlphaFoldDB" id="A0A517W6L7"/>